<evidence type="ECO:0000256" key="4">
    <source>
        <dbReference type="ARBA" id="ARBA00023273"/>
    </source>
</evidence>
<organism evidence="6 7">
    <name type="scientific">Salarias fasciatus</name>
    <name type="common">Jewelled blenny</name>
    <name type="synonym">Blennius fasciatus</name>
    <dbReference type="NCBI Taxonomy" id="181472"/>
    <lineage>
        <taxon>Eukaryota</taxon>
        <taxon>Metazoa</taxon>
        <taxon>Chordata</taxon>
        <taxon>Craniata</taxon>
        <taxon>Vertebrata</taxon>
        <taxon>Euteleostomi</taxon>
        <taxon>Actinopterygii</taxon>
        <taxon>Neopterygii</taxon>
        <taxon>Teleostei</taxon>
        <taxon>Neoteleostei</taxon>
        <taxon>Acanthomorphata</taxon>
        <taxon>Ovalentaria</taxon>
        <taxon>Blenniimorphae</taxon>
        <taxon>Blenniiformes</taxon>
        <taxon>Blennioidei</taxon>
        <taxon>Blenniidae</taxon>
        <taxon>Salariinae</taxon>
        <taxon>Salarias</taxon>
    </lineage>
</organism>
<dbReference type="GO" id="GO:0036126">
    <property type="term" value="C:sperm flagellum"/>
    <property type="evidence" value="ECO:0007669"/>
    <property type="project" value="TreeGrafter"/>
</dbReference>
<evidence type="ECO:0000256" key="5">
    <source>
        <dbReference type="ARBA" id="ARBA00040994"/>
    </source>
</evidence>
<evidence type="ECO:0000256" key="2">
    <source>
        <dbReference type="ARBA" id="ARBA00022574"/>
    </source>
</evidence>
<evidence type="ECO:0000313" key="7">
    <source>
        <dbReference type="Proteomes" id="UP000472267"/>
    </source>
</evidence>
<dbReference type="Pfam" id="PF00400">
    <property type="entry name" value="WD40"/>
    <property type="match status" value="1"/>
</dbReference>
<dbReference type="SMART" id="SM00320">
    <property type="entry name" value="WD40"/>
    <property type="match status" value="5"/>
</dbReference>
<accession>A0A672JU70</accession>
<reference evidence="6" key="3">
    <citation type="submission" date="2025-09" db="UniProtKB">
        <authorList>
            <consortium name="Ensembl"/>
        </authorList>
    </citation>
    <scope>IDENTIFICATION</scope>
</reference>
<dbReference type="FunCoup" id="A0A672JU70">
    <property type="interactions" value="74"/>
</dbReference>
<protein>
    <recommendedName>
        <fullName evidence="5">Cilia- and flagella-associated protein 251</fullName>
    </recommendedName>
</protein>
<dbReference type="Proteomes" id="UP000472267">
    <property type="component" value="Chromosome 12"/>
</dbReference>
<dbReference type="InterPro" id="IPR050630">
    <property type="entry name" value="WD_repeat_EMAP"/>
</dbReference>
<dbReference type="Gene3D" id="2.130.10.10">
    <property type="entry name" value="YVTN repeat-like/Quinoprotein amine dehydrogenase"/>
    <property type="match status" value="2"/>
</dbReference>
<comment type="subcellular location">
    <subcellularLocation>
        <location evidence="1">Cell projection</location>
        <location evidence="1">Cilium</location>
    </subcellularLocation>
</comment>
<dbReference type="OMA" id="YLWHEAG"/>
<dbReference type="InterPro" id="IPR036322">
    <property type="entry name" value="WD40_repeat_dom_sf"/>
</dbReference>
<reference evidence="6" key="2">
    <citation type="submission" date="2025-08" db="UniProtKB">
        <authorList>
            <consortium name="Ensembl"/>
        </authorList>
    </citation>
    <scope>IDENTIFICATION</scope>
</reference>
<dbReference type="PANTHER" id="PTHR13720">
    <property type="entry name" value="WD-40 REPEAT PROTEIN"/>
    <property type="match status" value="1"/>
</dbReference>
<dbReference type="AlphaFoldDB" id="A0A672JU70"/>
<keyword evidence="3" id="KW-0677">Repeat</keyword>
<keyword evidence="7" id="KW-1185">Reference proteome</keyword>
<proteinExistence type="predicted"/>
<dbReference type="SUPFAM" id="SSF50978">
    <property type="entry name" value="WD40 repeat-like"/>
    <property type="match status" value="2"/>
</dbReference>
<evidence type="ECO:0000256" key="3">
    <source>
        <dbReference type="ARBA" id="ARBA00022737"/>
    </source>
</evidence>
<name>A0A672JU70_SALFA</name>
<dbReference type="InParanoid" id="A0A672JU70"/>
<dbReference type="InterPro" id="IPR001680">
    <property type="entry name" value="WD40_rpt"/>
</dbReference>
<keyword evidence="2" id="KW-0853">WD repeat</keyword>
<evidence type="ECO:0000256" key="1">
    <source>
        <dbReference type="ARBA" id="ARBA00004138"/>
    </source>
</evidence>
<dbReference type="InterPro" id="IPR015943">
    <property type="entry name" value="WD40/YVTN_repeat-like_dom_sf"/>
</dbReference>
<evidence type="ECO:0000313" key="6">
    <source>
        <dbReference type="Ensembl" id="ENSSFAP00005056664.1"/>
    </source>
</evidence>
<keyword evidence="4" id="KW-0966">Cell projection</keyword>
<dbReference type="PANTHER" id="PTHR13720:SF13">
    <property type="entry name" value="CILIA- AND FLAGELLA-ASSOCIATED PROTEIN 251"/>
    <property type="match status" value="1"/>
</dbReference>
<sequence length="535" mass="59844">MCVSEDRRWIATADQGSKSVVMIWDSYSGYLSLYTLRHFITSVIAPGGNHVCDDRCSIPVNTLFDCHCDGGVSAMSFSSDTKHLVTVGAEQRVCIWDWTKETQAPSCFTEVSPACGFQEYIIFNPNDSTQVNSSTKNDQLSENVNLADVALSRSVFHWRDPEVLTATGCNLMVCNVEEGLVANQNFPSERVKIIPLQKSLITLLTVTDSCIVTGDTQGQIRFYDENFCLLTWYSEFKLDAIVSISFSKECTEGHLDDCTLEAAPVILRNFVVSTVSSTVVHVDAQRSSSRILLQEDYEPIHTVACHPDLPAVAIGNQRGVLKVWDYNNKVTTDRRVFETEKQIQCLTFDPKGIYLAVGFGSGAVHILNSKTLQSDPEERFHYTNDSIQLITFSSDSKYLATAVTVTVFCCQMNGGSSPRWTYLGRYRSHSKPIKDLLFGVHLDSTQPRLLSLGMDRRLVDYDLKNSDVNQLRILSSDSIEQSAVPTCMTWYPPLTTEQFLLTASDQYKMKLYNSTTKMCSSMLLPSSCLLICCHK</sequence>
<dbReference type="Ensembl" id="ENSSFAT00005058383.1">
    <property type="protein sequence ID" value="ENSSFAP00005056664.1"/>
    <property type="gene ID" value="ENSSFAG00005026780.1"/>
</dbReference>
<reference evidence="6" key="1">
    <citation type="submission" date="2019-06" db="EMBL/GenBank/DDBJ databases">
        <authorList>
            <consortium name="Wellcome Sanger Institute Data Sharing"/>
        </authorList>
    </citation>
    <scope>NUCLEOTIDE SEQUENCE [LARGE SCALE GENOMIC DNA]</scope>
</reference>